<organism evidence="1">
    <name type="scientific">viral metagenome</name>
    <dbReference type="NCBI Taxonomy" id="1070528"/>
    <lineage>
        <taxon>unclassified sequences</taxon>
        <taxon>metagenomes</taxon>
        <taxon>organismal metagenomes</taxon>
    </lineage>
</organism>
<accession>A0A6C0IMD5</accession>
<proteinExistence type="predicted"/>
<dbReference type="AlphaFoldDB" id="A0A6C0IMD5"/>
<evidence type="ECO:0008006" key="2">
    <source>
        <dbReference type="Google" id="ProtNLM"/>
    </source>
</evidence>
<evidence type="ECO:0000313" key="1">
    <source>
        <dbReference type="EMBL" id="QHT94344.1"/>
    </source>
</evidence>
<reference evidence="1" key="1">
    <citation type="journal article" date="2020" name="Nature">
        <title>Giant virus diversity and host interactions through global metagenomics.</title>
        <authorList>
            <person name="Schulz F."/>
            <person name="Roux S."/>
            <person name="Paez-Espino D."/>
            <person name="Jungbluth S."/>
            <person name="Walsh D.A."/>
            <person name="Denef V.J."/>
            <person name="McMahon K.D."/>
            <person name="Konstantinidis K.T."/>
            <person name="Eloe-Fadrosh E.A."/>
            <person name="Kyrpides N.C."/>
            <person name="Woyke T."/>
        </authorList>
    </citation>
    <scope>NUCLEOTIDE SEQUENCE</scope>
    <source>
        <strain evidence="1">GVMAG-M-3300024258-28</strain>
    </source>
</reference>
<protein>
    <recommendedName>
        <fullName evidence="2">C2H2-type domain-containing protein</fullName>
    </recommendedName>
</protein>
<name>A0A6C0IMD5_9ZZZZ</name>
<dbReference type="Gene3D" id="3.30.160.60">
    <property type="entry name" value="Classic Zinc Finger"/>
    <property type="match status" value="1"/>
</dbReference>
<sequence length="306" mass="34733">MTNQITSNYIQKLYCSVCNFKCSKKGDYNRHLLTAKHKILTNPNEITSNYIAAYKCSCGKSYKHSSSLSKHKQNCVRILNNDITDPEDTTIIQGTSETPELVTMLVKQNQEFKELILSQNSQIIELSKNGGMNNCHNTTNNNNNFNLNLFLNNNCKDALNITDFVDALELHLNDLEQTGELGHVNGISRIFMNALNNIDETERPFHCTDSKRETVYIKDNNKWLKDDNKVKLKSAISNVTNKNAGQLTQWCEENPDCTIMSSTENTQLTEITLNSLGPPDENEYDKNNEKIAKNIMKKITISKQPA</sequence>
<dbReference type="EMBL" id="MN740219">
    <property type="protein sequence ID" value="QHT94344.1"/>
    <property type="molecule type" value="Genomic_DNA"/>
</dbReference>